<dbReference type="EMBL" id="BMJV01000002">
    <property type="protein sequence ID" value="GGG67385.1"/>
    <property type="molecule type" value="Genomic_DNA"/>
</dbReference>
<name>A0A8J2ZIN6_9RHOB</name>
<protein>
    <recommendedName>
        <fullName evidence="2">Phosphatidate phosphatase APP1 catalytic domain-containing protein</fullName>
    </recommendedName>
</protein>
<evidence type="ECO:0000313" key="3">
    <source>
        <dbReference type="EMBL" id="GGG67385.1"/>
    </source>
</evidence>
<reference evidence="3" key="1">
    <citation type="journal article" date="2014" name="Int. J. Syst. Evol. Microbiol.">
        <title>Complete genome sequence of Corynebacterium casei LMG S-19264T (=DSM 44701T), isolated from a smear-ripened cheese.</title>
        <authorList>
            <consortium name="US DOE Joint Genome Institute (JGI-PGF)"/>
            <person name="Walter F."/>
            <person name="Albersmeier A."/>
            <person name="Kalinowski J."/>
            <person name="Ruckert C."/>
        </authorList>
    </citation>
    <scope>NUCLEOTIDE SEQUENCE</scope>
    <source>
        <strain evidence="3">CGMCC 1.15762</strain>
    </source>
</reference>
<dbReference type="InterPro" id="IPR052935">
    <property type="entry name" value="Mg2+_PAP"/>
</dbReference>
<gene>
    <name evidence="3" type="ORF">GCM10011415_12960</name>
</gene>
<feature type="compositionally biased region" description="Low complexity" evidence="1">
    <location>
        <begin position="332"/>
        <end position="345"/>
    </location>
</feature>
<feature type="domain" description="Phosphatidate phosphatase APP1 catalytic" evidence="2">
    <location>
        <begin position="136"/>
        <end position="287"/>
    </location>
</feature>
<accession>A0A8J2ZIN6</accession>
<evidence type="ECO:0000259" key="2">
    <source>
        <dbReference type="Pfam" id="PF09949"/>
    </source>
</evidence>
<reference evidence="3" key="2">
    <citation type="submission" date="2020-09" db="EMBL/GenBank/DDBJ databases">
        <authorList>
            <person name="Sun Q."/>
            <person name="Zhou Y."/>
        </authorList>
    </citation>
    <scope>NUCLEOTIDE SEQUENCE</scope>
    <source>
        <strain evidence="3">CGMCC 1.15762</strain>
    </source>
</reference>
<dbReference type="AlphaFoldDB" id="A0A8J2ZIN6"/>
<dbReference type="Pfam" id="PF09949">
    <property type="entry name" value="APP1_cat"/>
    <property type="match status" value="1"/>
</dbReference>
<dbReference type="GO" id="GO:0008195">
    <property type="term" value="F:phosphatidate phosphatase activity"/>
    <property type="evidence" value="ECO:0007669"/>
    <property type="project" value="InterPro"/>
</dbReference>
<proteinExistence type="predicted"/>
<keyword evidence="4" id="KW-1185">Reference proteome</keyword>
<feature type="region of interest" description="Disordered" evidence="1">
    <location>
        <begin position="323"/>
        <end position="363"/>
    </location>
</feature>
<dbReference type="InterPro" id="IPR019236">
    <property type="entry name" value="APP1_cat"/>
</dbReference>
<dbReference type="Proteomes" id="UP000617145">
    <property type="component" value="Unassembled WGS sequence"/>
</dbReference>
<dbReference type="RefSeq" id="WP_188789409.1">
    <property type="nucleotide sequence ID" value="NZ_BMJV01000002.1"/>
</dbReference>
<dbReference type="PANTHER" id="PTHR28208:SF3">
    <property type="entry name" value="PHOSPHATIDATE PHOSPHATASE APP1"/>
    <property type="match status" value="1"/>
</dbReference>
<evidence type="ECO:0000313" key="4">
    <source>
        <dbReference type="Proteomes" id="UP000617145"/>
    </source>
</evidence>
<evidence type="ECO:0000256" key="1">
    <source>
        <dbReference type="SAM" id="MobiDB-lite"/>
    </source>
</evidence>
<comment type="caution">
    <text evidence="3">The sequence shown here is derived from an EMBL/GenBank/DDBJ whole genome shotgun (WGS) entry which is preliminary data.</text>
</comment>
<organism evidence="3 4">
    <name type="scientific">Salipiger pallidus</name>
    <dbReference type="NCBI Taxonomy" id="1775170"/>
    <lineage>
        <taxon>Bacteria</taxon>
        <taxon>Pseudomonadati</taxon>
        <taxon>Pseudomonadota</taxon>
        <taxon>Alphaproteobacteria</taxon>
        <taxon>Rhodobacterales</taxon>
        <taxon>Roseobacteraceae</taxon>
        <taxon>Salipiger</taxon>
    </lineage>
</organism>
<sequence length="363" mass="38948">MALHGLARLFERGIERVLRRDGPPILRAYRGYAEPGALVLQGRVLSSVRRGEAQAGQSAWTNIKQMVSLFVTTEVDGVTVRASGVTVQSDAEGYVTLRVPRPEGVHGWIEVPADLPWSEDPPVCMPVLVPGPDARFGVISDIDDTVLHTGAHMLWRNLWTTFSGNAMTRQVYGDAVALMARLSEGGRNPVFYVSSSPWNLFSFLERVFARAGLVPGPMFLRDLGVSERGLIGAGHLDHKGSSIDRILAGNPCLRFWLVGDTGQKDAQVYAGVVSRHPGRIGGVILRDAAPELAPATQDAIDAIEVSGVPVQVVPQFGKLSARVLPAPDEGSSEGPETGSETGPEEQPAKRLGQVTGQGREALQ</sequence>
<dbReference type="PANTHER" id="PTHR28208">
    <property type="entry name" value="PHOSPHATIDATE PHOSPHATASE APP1"/>
    <property type="match status" value="1"/>
</dbReference>